<evidence type="ECO:0000256" key="22">
    <source>
        <dbReference type="ARBA" id="ARBA00041776"/>
    </source>
</evidence>
<evidence type="ECO:0000256" key="4">
    <source>
        <dbReference type="ARBA" id="ARBA00004651"/>
    </source>
</evidence>
<dbReference type="InterPro" id="IPR003594">
    <property type="entry name" value="HATPase_dom"/>
</dbReference>
<evidence type="ECO:0000259" key="24">
    <source>
        <dbReference type="PROSITE" id="PS50109"/>
    </source>
</evidence>
<name>A0A366DUQ4_9NOCA</name>
<protein>
    <recommendedName>
        <fullName evidence="21">Signal transduction histidine-protein kinase/phosphatase MprB</fullName>
        <ecNumber evidence="5">2.7.13.3</ecNumber>
    </recommendedName>
    <alternativeName>
        <fullName evidence="22">Mycobacterial persistence regulator B</fullName>
    </alternativeName>
</protein>
<dbReference type="EC" id="2.7.13.3" evidence="5"/>
<dbReference type="PROSITE" id="PS50885">
    <property type="entry name" value="HAMP"/>
    <property type="match status" value="1"/>
</dbReference>
<dbReference type="Pfam" id="PF02518">
    <property type="entry name" value="HATPase_c"/>
    <property type="match status" value="1"/>
</dbReference>
<evidence type="ECO:0000256" key="12">
    <source>
        <dbReference type="ARBA" id="ARBA00022801"/>
    </source>
</evidence>
<proteinExistence type="predicted"/>
<evidence type="ECO:0000256" key="20">
    <source>
        <dbReference type="ARBA" id="ARBA00023211"/>
    </source>
</evidence>
<dbReference type="InterPro" id="IPR003660">
    <property type="entry name" value="HAMP_dom"/>
</dbReference>
<comment type="cofactor">
    <cofactor evidence="2">
        <name>Mn(2+)</name>
        <dbReference type="ChEBI" id="CHEBI:29035"/>
    </cofactor>
</comment>
<evidence type="ECO:0000256" key="13">
    <source>
        <dbReference type="ARBA" id="ARBA00022840"/>
    </source>
</evidence>
<keyword evidence="19" id="KW-0843">Virulence</keyword>
<evidence type="ECO:0000313" key="27">
    <source>
        <dbReference type="Proteomes" id="UP000252586"/>
    </source>
</evidence>
<keyword evidence="18" id="KW-0346">Stress response</keyword>
<dbReference type="InterPro" id="IPR005467">
    <property type="entry name" value="His_kinase_dom"/>
</dbReference>
<dbReference type="InterPro" id="IPR003661">
    <property type="entry name" value="HisK_dim/P_dom"/>
</dbReference>
<keyword evidence="11 26" id="KW-0418">Kinase</keyword>
<keyword evidence="13" id="KW-0067">ATP-binding</keyword>
<dbReference type="OrthoDB" id="5242752at2"/>
<comment type="caution">
    <text evidence="26">The sequence shown here is derived from an EMBL/GenBank/DDBJ whole genome shotgun (WGS) entry which is preliminary data.</text>
</comment>
<keyword evidence="15" id="KW-0904">Protein phosphatase</keyword>
<feature type="transmembrane region" description="Helical" evidence="23">
    <location>
        <begin position="53"/>
        <end position="72"/>
    </location>
</feature>
<dbReference type="InterPro" id="IPR036890">
    <property type="entry name" value="HATPase_C_sf"/>
</dbReference>
<evidence type="ECO:0000256" key="16">
    <source>
        <dbReference type="ARBA" id="ARBA00022989"/>
    </source>
</evidence>
<dbReference type="STRING" id="1210090.GCA_001613185_00379"/>
<organism evidence="26 27">
    <name type="scientific">Nocardia puris</name>
    <dbReference type="NCBI Taxonomy" id="208602"/>
    <lineage>
        <taxon>Bacteria</taxon>
        <taxon>Bacillati</taxon>
        <taxon>Actinomycetota</taxon>
        <taxon>Actinomycetes</taxon>
        <taxon>Mycobacteriales</taxon>
        <taxon>Nocardiaceae</taxon>
        <taxon>Nocardia</taxon>
    </lineage>
</organism>
<evidence type="ECO:0000256" key="14">
    <source>
        <dbReference type="ARBA" id="ARBA00022842"/>
    </source>
</evidence>
<dbReference type="InterPro" id="IPR036097">
    <property type="entry name" value="HisK_dim/P_sf"/>
</dbReference>
<dbReference type="InterPro" id="IPR050980">
    <property type="entry name" value="2C_sensor_his_kinase"/>
</dbReference>
<evidence type="ECO:0000256" key="6">
    <source>
        <dbReference type="ARBA" id="ARBA00022475"/>
    </source>
</evidence>
<dbReference type="Gene3D" id="1.10.287.130">
    <property type="match status" value="1"/>
</dbReference>
<evidence type="ECO:0000256" key="23">
    <source>
        <dbReference type="SAM" id="Phobius"/>
    </source>
</evidence>
<keyword evidence="17" id="KW-0902">Two-component regulatory system</keyword>
<dbReference type="CDD" id="cd06225">
    <property type="entry name" value="HAMP"/>
    <property type="match status" value="1"/>
</dbReference>
<keyword evidence="8" id="KW-0808">Transferase</keyword>
<evidence type="ECO:0000256" key="5">
    <source>
        <dbReference type="ARBA" id="ARBA00012438"/>
    </source>
</evidence>
<gene>
    <name evidence="26" type="ORF">DFR74_102245</name>
</gene>
<feature type="domain" description="HAMP" evidence="25">
    <location>
        <begin position="74"/>
        <end position="126"/>
    </location>
</feature>
<evidence type="ECO:0000256" key="3">
    <source>
        <dbReference type="ARBA" id="ARBA00001946"/>
    </source>
</evidence>
<evidence type="ECO:0000256" key="19">
    <source>
        <dbReference type="ARBA" id="ARBA00023026"/>
    </source>
</evidence>
<keyword evidence="9 23" id="KW-0812">Transmembrane</keyword>
<feature type="domain" description="Histidine kinase" evidence="24">
    <location>
        <begin position="134"/>
        <end position="342"/>
    </location>
</feature>
<evidence type="ECO:0000256" key="2">
    <source>
        <dbReference type="ARBA" id="ARBA00001936"/>
    </source>
</evidence>
<comment type="catalytic activity">
    <reaction evidence="1">
        <text>ATP + protein L-histidine = ADP + protein N-phospho-L-histidine.</text>
        <dbReference type="EC" id="2.7.13.3"/>
    </reaction>
</comment>
<dbReference type="Pfam" id="PF00512">
    <property type="entry name" value="HisKA"/>
    <property type="match status" value="1"/>
</dbReference>
<feature type="transmembrane region" description="Helical" evidence="23">
    <location>
        <begin position="27"/>
        <end position="47"/>
    </location>
</feature>
<dbReference type="Gene3D" id="3.30.565.10">
    <property type="entry name" value="Histidine kinase-like ATPase, C-terminal domain"/>
    <property type="match status" value="1"/>
</dbReference>
<dbReference type="GO" id="GO:0005524">
    <property type="term" value="F:ATP binding"/>
    <property type="evidence" value="ECO:0007669"/>
    <property type="project" value="UniProtKB-KW"/>
</dbReference>
<keyword evidence="7" id="KW-0597">Phosphoprotein</keyword>
<dbReference type="Proteomes" id="UP000252586">
    <property type="component" value="Unassembled WGS sequence"/>
</dbReference>
<dbReference type="GO" id="GO:0000155">
    <property type="term" value="F:phosphorelay sensor kinase activity"/>
    <property type="evidence" value="ECO:0007669"/>
    <property type="project" value="InterPro"/>
</dbReference>
<dbReference type="Gene3D" id="6.10.340.10">
    <property type="match status" value="1"/>
</dbReference>
<keyword evidence="16 23" id="KW-1133">Transmembrane helix</keyword>
<evidence type="ECO:0000256" key="8">
    <source>
        <dbReference type="ARBA" id="ARBA00022679"/>
    </source>
</evidence>
<dbReference type="AlphaFoldDB" id="A0A366DUQ4"/>
<keyword evidence="20" id="KW-0464">Manganese</keyword>
<keyword evidence="14" id="KW-0460">Magnesium</keyword>
<evidence type="ECO:0000256" key="9">
    <source>
        <dbReference type="ARBA" id="ARBA00022692"/>
    </source>
</evidence>
<dbReference type="GO" id="GO:0005886">
    <property type="term" value="C:plasma membrane"/>
    <property type="evidence" value="ECO:0007669"/>
    <property type="project" value="UniProtKB-SubCell"/>
</dbReference>
<comment type="cofactor">
    <cofactor evidence="3">
        <name>Mg(2+)</name>
        <dbReference type="ChEBI" id="CHEBI:18420"/>
    </cofactor>
</comment>
<dbReference type="GO" id="GO:0004721">
    <property type="term" value="F:phosphoprotein phosphatase activity"/>
    <property type="evidence" value="ECO:0007669"/>
    <property type="project" value="UniProtKB-KW"/>
</dbReference>
<evidence type="ECO:0000256" key="17">
    <source>
        <dbReference type="ARBA" id="ARBA00023012"/>
    </source>
</evidence>
<evidence type="ECO:0000256" key="1">
    <source>
        <dbReference type="ARBA" id="ARBA00000085"/>
    </source>
</evidence>
<keyword evidence="10" id="KW-0547">Nucleotide-binding</keyword>
<keyword evidence="12" id="KW-0378">Hydrolase</keyword>
<dbReference type="PANTHER" id="PTHR44936">
    <property type="entry name" value="SENSOR PROTEIN CREC"/>
    <property type="match status" value="1"/>
</dbReference>
<dbReference type="PROSITE" id="PS50109">
    <property type="entry name" value="HIS_KIN"/>
    <property type="match status" value="1"/>
</dbReference>
<dbReference type="CDD" id="cd00082">
    <property type="entry name" value="HisKA"/>
    <property type="match status" value="1"/>
</dbReference>
<evidence type="ECO:0000256" key="10">
    <source>
        <dbReference type="ARBA" id="ARBA00022741"/>
    </source>
</evidence>
<sequence length="344" mass="36825">MNAPESGGGEVGRARPVWRPRSLRGRVVFAFALSACLVALVLVVTMLLAGRDYLLICGLVAAGIGAALGMWVSRHALDPLRQVARTAARISSGEHEIRLPATDDRDLSVTVDAFNAMVDDLQDRIRRERRLVSDIGHELRTPLTTLTASVAVLARHADDLPERPRRALDLVTAEVDHLRQLLEDLLALARAEAGIHRSDVEPLALRELLTHTLAVRGLDATLLHVIDEVVVEGRKLELERAVGNLVDNAVRHGAGVVAVYAARDGEHAVITVDDAGPGVPAADRTRIFERFATVRTGRGTASGTGIGLALVAETVAAHRGRIECRGRTGGGARFVLRLPLIAGA</sequence>
<dbReference type="SMART" id="SM00387">
    <property type="entry name" value="HATPase_c"/>
    <property type="match status" value="1"/>
</dbReference>
<keyword evidence="27" id="KW-1185">Reference proteome</keyword>
<dbReference type="SMART" id="SM00304">
    <property type="entry name" value="HAMP"/>
    <property type="match status" value="1"/>
</dbReference>
<reference evidence="26 27" key="1">
    <citation type="submission" date="2018-06" db="EMBL/GenBank/DDBJ databases">
        <title>Genomic Encyclopedia of Type Strains, Phase IV (KMG-IV): sequencing the most valuable type-strain genomes for metagenomic binning, comparative biology and taxonomic classification.</title>
        <authorList>
            <person name="Goeker M."/>
        </authorList>
    </citation>
    <scope>NUCLEOTIDE SEQUENCE [LARGE SCALE GENOMIC DNA]</scope>
    <source>
        <strain evidence="26 27">DSM 44599</strain>
    </source>
</reference>
<evidence type="ECO:0000256" key="21">
    <source>
        <dbReference type="ARBA" id="ARBA00040454"/>
    </source>
</evidence>
<evidence type="ECO:0000313" key="26">
    <source>
        <dbReference type="EMBL" id="RBO93826.1"/>
    </source>
</evidence>
<evidence type="ECO:0000259" key="25">
    <source>
        <dbReference type="PROSITE" id="PS50885"/>
    </source>
</evidence>
<dbReference type="InterPro" id="IPR004358">
    <property type="entry name" value="Sig_transdc_His_kin-like_C"/>
</dbReference>
<dbReference type="RefSeq" id="WP_067502239.1">
    <property type="nucleotide sequence ID" value="NZ_QNRE01000002.1"/>
</dbReference>
<dbReference type="EMBL" id="QNRE01000002">
    <property type="protein sequence ID" value="RBO93826.1"/>
    <property type="molecule type" value="Genomic_DNA"/>
</dbReference>
<dbReference type="SUPFAM" id="SSF47384">
    <property type="entry name" value="Homodimeric domain of signal transducing histidine kinase"/>
    <property type="match status" value="1"/>
</dbReference>
<dbReference type="SMART" id="SM00388">
    <property type="entry name" value="HisKA"/>
    <property type="match status" value="1"/>
</dbReference>
<dbReference type="PANTHER" id="PTHR44936:SF9">
    <property type="entry name" value="SENSOR PROTEIN CREC"/>
    <property type="match status" value="1"/>
</dbReference>
<evidence type="ECO:0000256" key="11">
    <source>
        <dbReference type="ARBA" id="ARBA00022777"/>
    </source>
</evidence>
<evidence type="ECO:0000256" key="7">
    <source>
        <dbReference type="ARBA" id="ARBA00022553"/>
    </source>
</evidence>
<keyword evidence="23" id="KW-0472">Membrane</keyword>
<dbReference type="Pfam" id="PF00672">
    <property type="entry name" value="HAMP"/>
    <property type="match status" value="1"/>
</dbReference>
<dbReference type="PRINTS" id="PR00344">
    <property type="entry name" value="BCTRLSENSOR"/>
</dbReference>
<evidence type="ECO:0000256" key="18">
    <source>
        <dbReference type="ARBA" id="ARBA00023016"/>
    </source>
</evidence>
<comment type="subcellular location">
    <subcellularLocation>
        <location evidence="4">Cell membrane</location>
        <topology evidence="4">Multi-pass membrane protein</topology>
    </subcellularLocation>
</comment>
<evidence type="ECO:0000256" key="15">
    <source>
        <dbReference type="ARBA" id="ARBA00022912"/>
    </source>
</evidence>
<dbReference type="SUPFAM" id="SSF55874">
    <property type="entry name" value="ATPase domain of HSP90 chaperone/DNA topoisomerase II/histidine kinase"/>
    <property type="match status" value="1"/>
</dbReference>
<keyword evidence="6" id="KW-1003">Cell membrane</keyword>
<dbReference type="CDD" id="cd00075">
    <property type="entry name" value="HATPase"/>
    <property type="match status" value="1"/>
</dbReference>
<accession>A0A366DUQ4</accession>
<dbReference type="SUPFAM" id="SSF158472">
    <property type="entry name" value="HAMP domain-like"/>
    <property type="match status" value="1"/>
</dbReference>